<name>A0A4W3IIG6_CALMI</name>
<protein>
    <submittedName>
        <fullName evidence="1">Uncharacterized protein</fullName>
    </submittedName>
</protein>
<reference evidence="1" key="5">
    <citation type="submission" date="2025-09" db="UniProtKB">
        <authorList>
            <consortium name="Ensembl"/>
        </authorList>
    </citation>
    <scope>IDENTIFICATION</scope>
</reference>
<dbReference type="Proteomes" id="UP000314986">
    <property type="component" value="Unassembled WGS sequence"/>
</dbReference>
<evidence type="ECO:0000313" key="2">
    <source>
        <dbReference type="Proteomes" id="UP000314986"/>
    </source>
</evidence>
<dbReference type="Ensembl" id="ENSCMIT00000021048.1">
    <property type="protein sequence ID" value="ENSCMIP00000020669.1"/>
    <property type="gene ID" value="ENSCMIG00000009509.1"/>
</dbReference>
<dbReference type="PANTHER" id="PTHR35675">
    <property type="entry name" value="HYPOTHETICAL PROTEIN LOC100362216"/>
    <property type="match status" value="1"/>
</dbReference>
<proteinExistence type="predicted"/>
<reference evidence="2" key="2">
    <citation type="journal article" date="2007" name="PLoS Biol.">
        <title>Survey sequencing and comparative analysis of the elephant shark (Callorhinchus milii) genome.</title>
        <authorList>
            <person name="Venkatesh B."/>
            <person name="Kirkness E.F."/>
            <person name="Loh Y.H."/>
            <person name="Halpern A.L."/>
            <person name="Lee A.P."/>
            <person name="Johnson J."/>
            <person name="Dandona N."/>
            <person name="Viswanathan L.D."/>
            <person name="Tay A."/>
            <person name="Venter J.C."/>
            <person name="Strausberg R.L."/>
            <person name="Brenner S."/>
        </authorList>
    </citation>
    <scope>NUCLEOTIDE SEQUENCE [LARGE SCALE GENOMIC DNA]</scope>
</reference>
<organism evidence="1 2">
    <name type="scientific">Callorhinchus milii</name>
    <name type="common">Ghost shark</name>
    <dbReference type="NCBI Taxonomy" id="7868"/>
    <lineage>
        <taxon>Eukaryota</taxon>
        <taxon>Metazoa</taxon>
        <taxon>Chordata</taxon>
        <taxon>Craniata</taxon>
        <taxon>Vertebrata</taxon>
        <taxon>Chondrichthyes</taxon>
        <taxon>Holocephali</taxon>
        <taxon>Chimaeriformes</taxon>
        <taxon>Callorhinchidae</taxon>
        <taxon>Callorhinchus</taxon>
    </lineage>
</organism>
<dbReference type="InParanoid" id="A0A4W3IIG6"/>
<keyword evidence="2" id="KW-1185">Reference proteome</keyword>
<accession>A0A4W3IIG6</accession>
<evidence type="ECO:0000313" key="1">
    <source>
        <dbReference type="Ensembl" id="ENSCMIP00000020669.1"/>
    </source>
</evidence>
<reference evidence="2" key="1">
    <citation type="journal article" date="2006" name="Science">
        <title>Ancient noncoding elements conserved in the human genome.</title>
        <authorList>
            <person name="Venkatesh B."/>
            <person name="Kirkness E.F."/>
            <person name="Loh Y.H."/>
            <person name="Halpern A.L."/>
            <person name="Lee A.P."/>
            <person name="Johnson J."/>
            <person name="Dandona N."/>
            <person name="Viswanathan L.D."/>
            <person name="Tay A."/>
            <person name="Venter J.C."/>
            <person name="Strausberg R.L."/>
            <person name="Brenner S."/>
        </authorList>
    </citation>
    <scope>NUCLEOTIDE SEQUENCE [LARGE SCALE GENOMIC DNA]</scope>
</reference>
<dbReference type="AlphaFoldDB" id="A0A4W3IIG6"/>
<reference evidence="1" key="4">
    <citation type="submission" date="2025-08" db="UniProtKB">
        <authorList>
            <consortium name="Ensembl"/>
        </authorList>
    </citation>
    <scope>IDENTIFICATION</scope>
</reference>
<sequence>MPVSIKAFQFPWWSKSLPCGPLEASLPPFEQLVQAIGGRERILLVGELCESRQLMFQFVKALFPRPEEADKEPEPRRLLSPCPRVTELVNGSREQRRLRARLLLFLFRQEFLCSRRNEPLIRELLRDVRQRCCSWEPLPGLVGVVHTESDTQGEDLSAAVRFIEHQLRTVFHRHPSDCVQALPFVADRVDSVRELKKSSCDVLRASSGITSGAVPRYRVAHTPVLFCGRGVWGRRRRSGGRGGGICNTDYSDPLVEESFIF</sequence>
<reference evidence="2" key="3">
    <citation type="journal article" date="2014" name="Nature">
        <title>Elephant shark genome provides unique insights into gnathostome evolution.</title>
        <authorList>
            <consortium name="International Elephant Shark Genome Sequencing Consortium"/>
            <person name="Venkatesh B."/>
            <person name="Lee A.P."/>
            <person name="Ravi V."/>
            <person name="Maurya A.K."/>
            <person name="Lian M.M."/>
            <person name="Swann J.B."/>
            <person name="Ohta Y."/>
            <person name="Flajnik M.F."/>
            <person name="Sutoh Y."/>
            <person name="Kasahara M."/>
            <person name="Hoon S."/>
            <person name="Gangu V."/>
            <person name="Roy S.W."/>
            <person name="Irimia M."/>
            <person name="Korzh V."/>
            <person name="Kondrychyn I."/>
            <person name="Lim Z.W."/>
            <person name="Tay B.H."/>
            <person name="Tohari S."/>
            <person name="Kong K.W."/>
            <person name="Ho S."/>
            <person name="Lorente-Galdos B."/>
            <person name="Quilez J."/>
            <person name="Marques-Bonet T."/>
            <person name="Raney B.J."/>
            <person name="Ingham P.W."/>
            <person name="Tay A."/>
            <person name="Hillier L.W."/>
            <person name="Minx P."/>
            <person name="Boehm T."/>
            <person name="Wilson R.K."/>
            <person name="Brenner S."/>
            <person name="Warren W.C."/>
        </authorList>
    </citation>
    <scope>NUCLEOTIDE SEQUENCE [LARGE SCALE GENOMIC DNA]</scope>
</reference>
<dbReference type="GeneTree" id="ENSGT00940000174617"/>
<dbReference type="PANTHER" id="PTHR35675:SF1">
    <property type="entry name" value="RIKEN CDNA 2810459M11 GENE"/>
    <property type="match status" value="1"/>
</dbReference>